<gene>
    <name evidence="2" type="ORF">E2C01_069562</name>
</gene>
<evidence type="ECO:0000256" key="1">
    <source>
        <dbReference type="SAM" id="MobiDB-lite"/>
    </source>
</evidence>
<proteinExistence type="predicted"/>
<feature type="compositionally biased region" description="Basic and acidic residues" evidence="1">
    <location>
        <begin position="21"/>
        <end position="43"/>
    </location>
</feature>
<feature type="compositionally biased region" description="Low complexity" evidence="1">
    <location>
        <begin position="50"/>
        <end position="64"/>
    </location>
</feature>
<reference evidence="2 3" key="1">
    <citation type="submission" date="2019-05" db="EMBL/GenBank/DDBJ databases">
        <title>Another draft genome of Portunus trituberculatus and its Hox gene families provides insights of decapod evolution.</title>
        <authorList>
            <person name="Jeong J.-H."/>
            <person name="Song I."/>
            <person name="Kim S."/>
            <person name="Choi T."/>
            <person name="Kim D."/>
            <person name="Ryu S."/>
            <person name="Kim W."/>
        </authorList>
    </citation>
    <scope>NUCLEOTIDE SEQUENCE [LARGE SCALE GENOMIC DNA]</scope>
    <source>
        <tissue evidence="2">Muscle</tissue>
    </source>
</reference>
<feature type="compositionally biased region" description="Pro residues" evidence="1">
    <location>
        <begin position="69"/>
        <end position="83"/>
    </location>
</feature>
<sequence>MICWESQDEGGEKISMQGEGVARREITGRREGGVERGGRDKRAPGRGRWAAYAPTPTARPAATHADPRTNPPTFPASHQPPIPHLSTAAPPYRPLSFLSSYPPPIHSTHATHGPLPLCICPPPLVHLPIRAGVASASPPPTAHRPAPTRLPPSSRPLTRN</sequence>
<dbReference type="AlphaFoldDB" id="A0A5B7I2P1"/>
<evidence type="ECO:0000313" key="3">
    <source>
        <dbReference type="Proteomes" id="UP000324222"/>
    </source>
</evidence>
<keyword evidence="3" id="KW-1185">Reference proteome</keyword>
<accession>A0A5B7I2P1</accession>
<feature type="compositionally biased region" description="Pro residues" evidence="1">
    <location>
        <begin position="137"/>
        <end position="154"/>
    </location>
</feature>
<protein>
    <submittedName>
        <fullName evidence="2">Uncharacterized protein</fullName>
    </submittedName>
</protein>
<dbReference type="Proteomes" id="UP000324222">
    <property type="component" value="Unassembled WGS sequence"/>
</dbReference>
<organism evidence="2 3">
    <name type="scientific">Portunus trituberculatus</name>
    <name type="common">Swimming crab</name>
    <name type="synonym">Neptunus trituberculatus</name>
    <dbReference type="NCBI Taxonomy" id="210409"/>
    <lineage>
        <taxon>Eukaryota</taxon>
        <taxon>Metazoa</taxon>
        <taxon>Ecdysozoa</taxon>
        <taxon>Arthropoda</taxon>
        <taxon>Crustacea</taxon>
        <taxon>Multicrustacea</taxon>
        <taxon>Malacostraca</taxon>
        <taxon>Eumalacostraca</taxon>
        <taxon>Eucarida</taxon>
        <taxon>Decapoda</taxon>
        <taxon>Pleocyemata</taxon>
        <taxon>Brachyura</taxon>
        <taxon>Eubrachyura</taxon>
        <taxon>Portunoidea</taxon>
        <taxon>Portunidae</taxon>
        <taxon>Portuninae</taxon>
        <taxon>Portunus</taxon>
    </lineage>
</organism>
<feature type="region of interest" description="Disordered" evidence="1">
    <location>
        <begin position="133"/>
        <end position="160"/>
    </location>
</feature>
<evidence type="ECO:0000313" key="2">
    <source>
        <dbReference type="EMBL" id="MPC75178.1"/>
    </source>
</evidence>
<name>A0A5B7I2P1_PORTR</name>
<dbReference type="EMBL" id="VSRR010040530">
    <property type="protein sequence ID" value="MPC75178.1"/>
    <property type="molecule type" value="Genomic_DNA"/>
</dbReference>
<feature type="region of interest" description="Disordered" evidence="1">
    <location>
        <begin position="1"/>
        <end position="88"/>
    </location>
</feature>
<comment type="caution">
    <text evidence="2">The sequence shown here is derived from an EMBL/GenBank/DDBJ whole genome shotgun (WGS) entry which is preliminary data.</text>
</comment>